<sequence length="125" mass="14599">MEKWTLYQFFRFLTQQSITEHLDLSTFIKPTQSLKINALSLSAEEVHHLVTQLLTHSLSPMQALFASVSALLSYYGALRRGELLRLRLRLQDIRCTHEKVSYLRSTLPIPRKAKQKAETRARFRL</sequence>
<dbReference type="Proteomes" id="UP001223712">
    <property type="component" value="Unassembled WGS sequence"/>
</dbReference>
<dbReference type="RefSeq" id="WP_290334716.1">
    <property type="nucleotide sequence ID" value="NZ_JAUFQY010000001.1"/>
</dbReference>
<accession>A0ABT8CIN9</accession>
<dbReference type="EMBL" id="JAUFQY010000001">
    <property type="protein sequence ID" value="MDN3700424.1"/>
    <property type="molecule type" value="Genomic_DNA"/>
</dbReference>
<evidence type="ECO:0000313" key="1">
    <source>
        <dbReference type="EMBL" id="MDN3700424.1"/>
    </source>
</evidence>
<protein>
    <recommendedName>
        <fullName evidence="3">Tyr recombinase domain-containing protein</fullName>
    </recommendedName>
</protein>
<organism evidence="1 2">
    <name type="scientific">Vibrio artabrorum</name>
    <dbReference type="NCBI Taxonomy" id="446374"/>
    <lineage>
        <taxon>Bacteria</taxon>
        <taxon>Pseudomonadati</taxon>
        <taxon>Pseudomonadota</taxon>
        <taxon>Gammaproteobacteria</taxon>
        <taxon>Vibrionales</taxon>
        <taxon>Vibrionaceae</taxon>
        <taxon>Vibrio</taxon>
    </lineage>
</organism>
<name>A0ABT8CIN9_9VIBR</name>
<comment type="caution">
    <text evidence="1">The sequence shown here is derived from an EMBL/GenBank/DDBJ whole genome shotgun (WGS) entry which is preliminary data.</text>
</comment>
<gene>
    <name evidence="1" type="ORF">QWY96_05170</name>
</gene>
<reference evidence="2" key="1">
    <citation type="journal article" date="2019" name="Int. J. Syst. Evol. Microbiol.">
        <title>The Global Catalogue of Microorganisms (GCM) 10K type strain sequencing project: providing services to taxonomists for standard genome sequencing and annotation.</title>
        <authorList>
            <consortium name="The Broad Institute Genomics Platform"/>
            <consortium name="The Broad Institute Genome Sequencing Center for Infectious Disease"/>
            <person name="Wu L."/>
            <person name="Ma J."/>
        </authorList>
    </citation>
    <scope>NUCLEOTIDE SEQUENCE [LARGE SCALE GENOMIC DNA]</scope>
    <source>
        <strain evidence="2">CECT 7226</strain>
    </source>
</reference>
<keyword evidence="2" id="KW-1185">Reference proteome</keyword>
<evidence type="ECO:0008006" key="3">
    <source>
        <dbReference type="Google" id="ProtNLM"/>
    </source>
</evidence>
<evidence type="ECO:0000313" key="2">
    <source>
        <dbReference type="Proteomes" id="UP001223712"/>
    </source>
</evidence>
<proteinExistence type="predicted"/>